<feature type="binding site" evidence="10">
    <location>
        <position position="167"/>
    </location>
    <ligand>
        <name>substrate</name>
    </ligand>
</feature>
<feature type="binding site" evidence="10">
    <location>
        <position position="15"/>
    </location>
    <ligand>
        <name>Mn(2+)</name>
        <dbReference type="ChEBI" id="CHEBI:29035"/>
        <label>1</label>
    </ligand>
</feature>
<dbReference type="NCBIfam" id="NF003743">
    <property type="entry name" value="PRK05340.1"/>
    <property type="match status" value="1"/>
</dbReference>
<comment type="caution">
    <text evidence="10">Lacks conserved residue(s) required for the propagation of feature annotation.</text>
</comment>
<gene>
    <name evidence="10" type="primary">lpxH</name>
    <name evidence="12" type="ORF">HKT17_06060</name>
</gene>
<evidence type="ECO:0000256" key="5">
    <source>
        <dbReference type="ARBA" id="ARBA00022723"/>
    </source>
</evidence>
<keyword evidence="2 10" id="KW-0444">Lipid biosynthesis</keyword>
<dbReference type="InterPro" id="IPR004843">
    <property type="entry name" value="Calcineurin-like_PHP"/>
</dbReference>
<dbReference type="Pfam" id="PF00149">
    <property type="entry name" value="Metallophos"/>
    <property type="match status" value="1"/>
</dbReference>
<keyword evidence="1 10" id="KW-1003">Cell membrane</keyword>
<name>A0ABX6N4H7_9BURK</name>
<feature type="binding site" evidence="10">
    <location>
        <position position="48"/>
    </location>
    <ligand>
        <name>Mn(2+)</name>
        <dbReference type="ChEBI" id="CHEBI:29035"/>
        <label>2</label>
    </ligand>
</feature>
<evidence type="ECO:0000256" key="8">
    <source>
        <dbReference type="ARBA" id="ARBA00023136"/>
    </source>
</evidence>
<evidence type="ECO:0000259" key="11">
    <source>
        <dbReference type="Pfam" id="PF00149"/>
    </source>
</evidence>
<proteinExistence type="inferred from homology"/>
<dbReference type="Gene3D" id="3.60.21.10">
    <property type="match status" value="1"/>
</dbReference>
<accession>A0ABX6N4H7</accession>
<comment type="pathway">
    <text evidence="10">Glycolipid biosynthesis; lipid IV(A) biosynthesis; lipid IV(A) from (3R)-3-hydroxytetradecanoyl-[acyl-carrier-protein] and UDP-N-acetyl-alpha-D-glucosamine: step 4/6.</text>
</comment>
<keyword evidence="13" id="KW-1185">Reference proteome</keyword>
<evidence type="ECO:0000256" key="7">
    <source>
        <dbReference type="ARBA" id="ARBA00023098"/>
    </source>
</evidence>
<dbReference type="Proteomes" id="UP000501130">
    <property type="component" value="Chromosome"/>
</dbReference>
<dbReference type="CDD" id="cd07398">
    <property type="entry name" value="MPP_YbbF-LpxH"/>
    <property type="match status" value="1"/>
</dbReference>
<feature type="domain" description="Calcineurin-like phosphoesterase" evidence="11">
    <location>
        <begin position="12"/>
        <end position="214"/>
    </location>
</feature>
<feature type="binding site" evidence="10">
    <location>
        <begin position="86"/>
        <end position="87"/>
    </location>
    <ligand>
        <name>substrate</name>
    </ligand>
</feature>
<comment type="subcellular location">
    <subcellularLocation>
        <location evidence="10">Cell inner membrane</location>
        <topology evidence="10">Peripheral membrane protein</topology>
        <orientation evidence="10">Cytoplasmic side</orientation>
    </subcellularLocation>
</comment>
<keyword evidence="3 10" id="KW-0997">Cell inner membrane</keyword>
<dbReference type="InterPro" id="IPR029052">
    <property type="entry name" value="Metallo-depent_PP-like"/>
</dbReference>
<protein>
    <recommendedName>
        <fullName evidence="10">UDP-2,3-diacylglucosamine hydrolase</fullName>
        <ecNumber evidence="10">3.6.1.54</ecNumber>
    </recommendedName>
    <alternativeName>
        <fullName evidence="10">UDP-2,3-diacylglucosamine diphosphatase</fullName>
    </alternativeName>
</protein>
<organism evidence="12 13">
    <name type="scientific">Limnobacter profundi</name>
    <dbReference type="NCBI Taxonomy" id="2732163"/>
    <lineage>
        <taxon>Bacteria</taxon>
        <taxon>Pseudomonadati</taxon>
        <taxon>Pseudomonadota</taxon>
        <taxon>Betaproteobacteria</taxon>
        <taxon>Burkholderiales</taxon>
        <taxon>Burkholderiaceae</taxon>
        <taxon>Limnobacter</taxon>
    </lineage>
</organism>
<feature type="binding site" evidence="10">
    <location>
        <position position="210"/>
    </location>
    <ligand>
        <name>Mn(2+)</name>
        <dbReference type="ChEBI" id="CHEBI:29035"/>
        <label>2</label>
    </ligand>
</feature>
<evidence type="ECO:0000256" key="10">
    <source>
        <dbReference type="HAMAP-Rule" id="MF_00575"/>
    </source>
</evidence>
<evidence type="ECO:0000256" key="3">
    <source>
        <dbReference type="ARBA" id="ARBA00022519"/>
    </source>
</evidence>
<evidence type="ECO:0000256" key="2">
    <source>
        <dbReference type="ARBA" id="ARBA00022516"/>
    </source>
</evidence>
<dbReference type="PANTHER" id="PTHR34990:SF1">
    <property type="entry name" value="UDP-2,3-DIACYLGLUCOSAMINE HYDROLASE"/>
    <property type="match status" value="1"/>
</dbReference>
<keyword evidence="7 10" id="KW-0443">Lipid metabolism</keyword>
<dbReference type="InterPro" id="IPR010138">
    <property type="entry name" value="UDP-diacylglucosamine_Hdrlase"/>
</dbReference>
<dbReference type="SUPFAM" id="SSF56300">
    <property type="entry name" value="Metallo-dependent phosphatases"/>
    <property type="match status" value="1"/>
</dbReference>
<feature type="binding site" evidence="10">
    <location>
        <position position="212"/>
    </location>
    <ligand>
        <name>Mn(2+)</name>
        <dbReference type="ChEBI" id="CHEBI:29035"/>
        <label>1</label>
    </ligand>
</feature>
<comment type="cofactor">
    <cofactor evidence="10">
        <name>Mn(2+)</name>
        <dbReference type="ChEBI" id="CHEBI:29035"/>
    </cofactor>
    <text evidence="10">Binds 2 Mn(2+) ions per subunit in a binuclear metal center.</text>
</comment>
<evidence type="ECO:0000256" key="6">
    <source>
        <dbReference type="ARBA" id="ARBA00022801"/>
    </source>
</evidence>
<dbReference type="PANTHER" id="PTHR34990">
    <property type="entry name" value="UDP-2,3-DIACYLGLUCOSAMINE HYDROLASE-RELATED"/>
    <property type="match status" value="1"/>
</dbReference>
<comment type="similarity">
    <text evidence="10">Belongs to the LpxH family.</text>
</comment>
<comment type="catalytic activity">
    <reaction evidence="10">
        <text>UDP-2-N,3-O-bis[(3R)-3-hydroxytetradecanoyl]-alpha-D-glucosamine + H2O = 2-N,3-O-bis[(3R)-3-hydroxytetradecanoyl]-alpha-D-glucosaminyl 1-phosphate + UMP + 2 H(+)</text>
        <dbReference type="Rhea" id="RHEA:25213"/>
        <dbReference type="ChEBI" id="CHEBI:15377"/>
        <dbReference type="ChEBI" id="CHEBI:15378"/>
        <dbReference type="ChEBI" id="CHEBI:57865"/>
        <dbReference type="ChEBI" id="CHEBI:57957"/>
        <dbReference type="ChEBI" id="CHEBI:78847"/>
        <dbReference type="EC" id="3.6.1.54"/>
    </reaction>
</comment>
<dbReference type="EC" id="3.6.1.54" evidence="10"/>
<feature type="binding site" evidence="10">
    <location>
        <position position="129"/>
    </location>
    <ligand>
        <name>substrate</name>
    </ligand>
</feature>
<feature type="binding site" evidence="10">
    <location>
        <position position="171"/>
    </location>
    <ligand>
        <name>substrate</name>
    </ligand>
</feature>
<feature type="binding site" evidence="10">
    <location>
        <position position="210"/>
    </location>
    <ligand>
        <name>substrate</name>
    </ligand>
</feature>
<reference evidence="12 13" key="1">
    <citation type="submission" date="2020-05" db="EMBL/GenBank/DDBJ databases">
        <title>Compete genome of Limnobacter sp. SAORIC-580.</title>
        <authorList>
            <person name="Song J."/>
            <person name="Cho J.-C."/>
        </authorList>
    </citation>
    <scope>NUCLEOTIDE SEQUENCE [LARGE SCALE GENOMIC DNA]</scope>
    <source>
        <strain evidence="12 13">SAORIC-580</strain>
    </source>
</reference>
<feature type="binding site" evidence="10">
    <location>
        <position position="86"/>
    </location>
    <ligand>
        <name>Mn(2+)</name>
        <dbReference type="ChEBI" id="CHEBI:29035"/>
        <label>2</label>
    </ligand>
</feature>
<evidence type="ECO:0000256" key="1">
    <source>
        <dbReference type="ARBA" id="ARBA00022475"/>
    </source>
</evidence>
<keyword evidence="4 10" id="KW-0441">Lipid A biosynthesis</keyword>
<dbReference type="GO" id="GO:0016787">
    <property type="term" value="F:hydrolase activity"/>
    <property type="evidence" value="ECO:0007669"/>
    <property type="project" value="UniProtKB-KW"/>
</dbReference>
<keyword evidence="5 10" id="KW-0479">Metal-binding</keyword>
<keyword evidence="8 10" id="KW-0472">Membrane</keyword>
<evidence type="ECO:0000313" key="13">
    <source>
        <dbReference type="Proteomes" id="UP000501130"/>
    </source>
</evidence>
<feature type="binding site" evidence="10">
    <location>
        <position position="48"/>
    </location>
    <ligand>
        <name>Mn(2+)</name>
        <dbReference type="ChEBI" id="CHEBI:29035"/>
        <label>1</label>
    </ligand>
</feature>
<keyword evidence="6 10" id="KW-0378">Hydrolase</keyword>
<evidence type="ECO:0000256" key="4">
    <source>
        <dbReference type="ARBA" id="ARBA00022556"/>
    </source>
</evidence>
<dbReference type="InterPro" id="IPR043461">
    <property type="entry name" value="LpxH-like"/>
</dbReference>
<dbReference type="EMBL" id="CP053084">
    <property type="protein sequence ID" value="QJR29305.1"/>
    <property type="molecule type" value="Genomic_DNA"/>
</dbReference>
<keyword evidence="9 10" id="KW-0464">Manganese</keyword>
<feature type="binding site" evidence="10">
    <location>
        <position position="121"/>
    </location>
    <ligand>
        <name>Mn(2+)</name>
        <dbReference type="ChEBI" id="CHEBI:29035"/>
        <label>2</label>
    </ligand>
</feature>
<feature type="binding site" evidence="10">
    <location>
        <position position="17"/>
    </location>
    <ligand>
        <name>Mn(2+)</name>
        <dbReference type="ChEBI" id="CHEBI:29035"/>
        <label>1</label>
    </ligand>
</feature>
<evidence type="ECO:0000313" key="12">
    <source>
        <dbReference type="EMBL" id="QJR29305.1"/>
    </source>
</evidence>
<dbReference type="RefSeq" id="WP_171098607.1">
    <property type="nucleotide sequence ID" value="NZ_CP053084.1"/>
</dbReference>
<sequence length="275" mass="30907">MIEIPQQGAAFFASDLHLSEDTPKTLEAFENWLASVAQDNTLIFLLGDLFEVWYGDDHSDSTSKRVAQAVQSAKSVGATLYFMHGNRDFLLGDQFAEAAGFEILPDPEFLLVNHEVVLITHGDQLCTDDKAYQKFRLQSRDEKWQKNFLALPLQQRIEMAKAIRSESKIHKANSAMSIMDANLQAVAESFKGKWPDGYYIGKSDVILHGHTHRCAIHHTLNSPAPTTPESTQGQLQKGQRIVLPDWDFDEPEKNRPKGGFLKLQSSGEFSLTLFN</sequence>
<evidence type="ECO:0000256" key="9">
    <source>
        <dbReference type="ARBA" id="ARBA00023211"/>
    </source>
</evidence>
<dbReference type="NCBIfam" id="TIGR01854">
    <property type="entry name" value="lipid_A_lpxH"/>
    <property type="match status" value="1"/>
</dbReference>
<comment type="function">
    <text evidence="10">Hydrolyzes the pyrophosphate bond of UDP-2,3-diacylglucosamine to yield 2,3-diacylglucosamine 1-phosphate (lipid X) and UMP by catalyzing the attack of water at the alpha-P atom. Involved in the biosynthesis of lipid A, a phosphorylated glycolipid that anchors the lipopolysaccharide to the outer membrane of the cell.</text>
</comment>
<dbReference type="HAMAP" id="MF_00575">
    <property type="entry name" value="LpxH"/>
    <property type="match status" value="1"/>
</dbReference>